<sequence length="158" mass="18171">MVTDINRTFFTSCHRNILLSRNRFFTQIQDIEKFSAISCRYFSWEYLICKISSLLNKGEIAFLFIEGRSQPSNNFTKISPRTTSSPASFSLLAALARSWDILKKSRIAKHFPASTATHESIESIKPRTRSTFILKTSSKFTFNFSRSDISYNLNLVFA</sequence>
<reference evidence="2" key="2">
    <citation type="submission" date="2007-11" db="EMBL/GenBank/DDBJ databases">
        <title>Complete sequence of Delftia acidovorans DSM 14801 / SPH-1.</title>
        <authorList>
            <person name="Copeland A."/>
            <person name="Lucas S."/>
            <person name="Lapidus A."/>
            <person name="Barry K."/>
            <person name="Glavina del Rio T."/>
            <person name="Dalin E."/>
            <person name="Tice H."/>
            <person name="Pitluck S."/>
            <person name="Lowry S."/>
            <person name="Clum A."/>
            <person name="Schmutz J."/>
            <person name="Larimer F."/>
            <person name="Land M."/>
            <person name="Hauser L."/>
            <person name="Kyrpides N."/>
            <person name="Kim E."/>
            <person name="Schleheck D."/>
            <person name="Richardson P."/>
        </authorList>
    </citation>
    <scope>NUCLEOTIDE SEQUENCE [LARGE SCALE GENOMIC DNA]</scope>
    <source>
        <strain evidence="2">DSM 14801 / SPH-1</strain>
    </source>
</reference>
<gene>
    <name evidence="1" type="ordered locus">Daci_5508</name>
</gene>
<dbReference type="Proteomes" id="UP000000784">
    <property type="component" value="Chromosome"/>
</dbReference>
<protein>
    <submittedName>
        <fullName evidence="1">Uncharacterized protein</fullName>
    </submittedName>
</protein>
<organism evidence="1 2">
    <name type="scientific">Delftia acidovorans (strain DSM 14801 / SPH-1)</name>
    <dbReference type="NCBI Taxonomy" id="398578"/>
    <lineage>
        <taxon>Bacteria</taxon>
        <taxon>Pseudomonadati</taxon>
        <taxon>Pseudomonadota</taxon>
        <taxon>Betaproteobacteria</taxon>
        <taxon>Burkholderiales</taxon>
        <taxon>Comamonadaceae</taxon>
        <taxon>Delftia</taxon>
    </lineage>
</organism>
<dbReference type="HOGENOM" id="CLU_1666539_0_0_4"/>
<dbReference type="AlphaFoldDB" id="A9BX61"/>
<proteinExistence type="predicted"/>
<accession>A9BX61</accession>
<evidence type="ECO:0000313" key="2">
    <source>
        <dbReference type="Proteomes" id="UP000000784"/>
    </source>
</evidence>
<name>A9BX61_DELAS</name>
<evidence type="ECO:0000313" key="1">
    <source>
        <dbReference type="EMBL" id="ABX38137.1"/>
    </source>
</evidence>
<dbReference type="KEGG" id="dac:Daci_5508"/>
<keyword evidence="2" id="KW-1185">Reference proteome</keyword>
<reference evidence="1 2" key="1">
    <citation type="journal article" date="2004" name="Appl. Environ. Microbiol.">
        <title>Mineralization of individual congeners of linear alkylbenzenesulfonate by defined pairs of heterotrophic bacteria.</title>
        <authorList>
            <person name="Schleheck D."/>
            <person name="Knepper T.P."/>
            <person name="Fischer K."/>
            <person name="Cook A.M."/>
        </authorList>
    </citation>
    <scope>NUCLEOTIDE SEQUENCE [LARGE SCALE GENOMIC DNA]</scope>
    <source>
        <strain evidence="2">DSM 14801 / SPH-1</strain>
    </source>
</reference>
<dbReference type="EMBL" id="CP000884">
    <property type="protein sequence ID" value="ABX38137.1"/>
    <property type="molecule type" value="Genomic_DNA"/>
</dbReference>